<dbReference type="EMBL" id="DTPE01000170">
    <property type="protein sequence ID" value="HGE75266.1"/>
    <property type="molecule type" value="Genomic_DNA"/>
</dbReference>
<evidence type="ECO:0000256" key="7">
    <source>
        <dbReference type="ARBA" id="ARBA00023014"/>
    </source>
</evidence>
<name>A0A7V3REP4_9BACT</name>
<dbReference type="SUPFAM" id="SSF102114">
    <property type="entry name" value="Radical SAM enzymes"/>
    <property type="match status" value="1"/>
</dbReference>
<dbReference type="InterPro" id="IPR005839">
    <property type="entry name" value="Methylthiotransferase"/>
</dbReference>
<accession>A0A7V3REP4</accession>
<dbReference type="InterPro" id="IPR023404">
    <property type="entry name" value="rSAM_horseshoe"/>
</dbReference>
<evidence type="ECO:0000256" key="2">
    <source>
        <dbReference type="ARBA" id="ARBA00022485"/>
    </source>
</evidence>
<dbReference type="InterPro" id="IPR038135">
    <property type="entry name" value="Methylthiotransferase_N_sf"/>
</dbReference>
<dbReference type="GO" id="GO:0051539">
    <property type="term" value="F:4 iron, 4 sulfur cluster binding"/>
    <property type="evidence" value="ECO:0007669"/>
    <property type="project" value="UniProtKB-KW"/>
</dbReference>
<keyword evidence="4" id="KW-0949">S-adenosyl-L-methionine</keyword>
<dbReference type="PANTHER" id="PTHR11918:SF45">
    <property type="entry name" value="THREONYLCARBAMOYLADENOSINE TRNA METHYLTHIOTRANSFERASE"/>
    <property type="match status" value="1"/>
</dbReference>
<dbReference type="NCBIfam" id="TIGR00089">
    <property type="entry name" value="MiaB/RimO family radical SAM methylthiotransferase"/>
    <property type="match status" value="1"/>
</dbReference>
<dbReference type="CDD" id="cd01335">
    <property type="entry name" value="Radical_SAM"/>
    <property type="match status" value="1"/>
</dbReference>
<dbReference type="InterPro" id="IPR013848">
    <property type="entry name" value="Methylthiotransferase_N"/>
</dbReference>
<comment type="caution">
    <text evidence="10">The sequence shown here is derived from an EMBL/GenBank/DDBJ whole genome shotgun (WGS) entry which is preliminary data.</text>
</comment>
<dbReference type="InterPro" id="IPR020612">
    <property type="entry name" value="Methylthiotransferase_CS"/>
</dbReference>
<evidence type="ECO:0000256" key="5">
    <source>
        <dbReference type="ARBA" id="ARBA00022723"/>
    </source>
</evidence>
<dbReference type="PROSITE" id="PS51918">
    <property type="entry name" value="RADICAL_SAM"/>
    <property type="match status" value="1"/>
</dbReference>
<evidence type="ECO:0000259" key="9">
    <source>
        <dbReference type="PROSITE" id="PS51918"/>
    </source>
</evidence>
<dbReference type="GO" id="GO:0035598">
    <property type="term" value="F:tRNA (N(6)-L-threonylcarbamoyladenosine(37)-C(2))-methylthiotransferase activity"/>
    <property type="evidence" value="ECO:0007669"/>
    <property type="project" value="TreeGrafter"/>
</dbReference>
<keyword evidence="5" id="KW-0479">Metal-binding</keyword>
<comment type="cofactor">
    <cofactor evidence="1">
        <name>[4Fe-4S] cluster</name>
        <dbReference type="ChEBI" id="CHEBI:49883"/>
    </cofactor>
</comment>
<evidence type="ECO:0000256" key="4">
    <source>
        <dbReference type="ARBA" id="ARBA00022691"/>
    </source>
</evidence>
<dbReference type="InterPro" id="IPR006638">
    <property type="entry name" value="Elp3/MiaA/NifB-like_rSAM"/>
</dbReference>
<dbReference type="AlphaFoldDB" id="A0A7V3REP4"/>
<dbReference type="Gene3D" id="3.80.30.20">
    <property type="entry name" value="tm_1862 like domain"/>
    <property type="match status" value="1"/>
</dbReference>
<keyword evidence="2" id="KW-0004">4Fe-4S</keyword>
<evidence type="ECO:0000259" key="8">
    <source>
        <dbReference type="PROSITE" id="PS51449"/>
    </source>
</evidence>
<keyword evidence="6" id="KW-0408">Iron</keyword>
<dbReference type="InterPro" id="IPR006467">
    <property type="entry name" value="MiaB-like_bact"/>
</dbReference>
<dbReference type="GO" id="GO:0046872">
    <property type="term" value="F:metal ion binding"/>
    <property type="evidence" value="ECO:0007669"/>
    <property type="project" value="UniProtKB-KW"/>
</dbReference>
<evidence type="ECO:0000256" key="3">
    <source>
        <dbReference type="ARBA" id="ARBA00022679"/>
    </source>
</evidence>
<keyword evidence="7" id="KW-0411">Iron-sulfur</keyword>
<proteinExistence type="predicted"/>
<feature type="domain" description="Radical SAM core" evidence="9">
    <location>
        <begin position="126"/>
        <end position="354"/>
    </location>
</feature>
<keyword evidence="3 10" id="KW-0808">Transferase</keyword>
<evidence type="ECO:0000313" key="10">
    <source>
        <dbReference type="EMBL" id="HGE75266.1"/>
    </source>
</evidence>
<dbReference type="SFLD" id="SFLDG01082">
    <property type="entry name" value="B12-binding_domain_containing"/>
    <property type="match status" value="1"/>
</dbReference>
<dbReference type="PANTHER" id="PTHR11918">
    <property type="entry name" value="RADICAL SAM PROTEINS"/>
    <property type="match status" value="1"/>
</dbReference>
<dbReference type="PROSITE" id="PS51449">
    <property type="entry name" value="MTTASE_N"/>
    <property type="match status" value="1"/>
</dbReference>
<evidence type="ECO:0000256" key="6">
    <source>
        <dbReference type="ARBA" id="ARBA00023004"/>
    </source>
</evidence>
<dbReference type="Gene3D" id="3.40.50.12160">
    <property type="entry name" value="Methylthiotransferase, N-terminal domain"/>
    <property type="match status" value="1"/>
</dbReference>
<dbReference type="SMART" id="SM00729">
    <property type="entry name" value="Elp3"/>
    <property type="match status" value="1"/>
</dbReference>
<gene>
    <name evidence="10" type="primary">mtaB</name>
    <name evidence="10" type="ORF">ENX73_03990</name>
</gene>
<dbReference type="Pfam" id="PF04055">
    <property type="entry name" value="Radical_SAM"/>
    <property type="match status" value="1"/>
</dbReference>
<dbReference type="SFLD" id="SFLDS00029">
    <property type="entry name" value="Radical_SAM"/>
    <property type="match status" value="1"/>
</dbReference>
<reference evidence="10" key="1">
    <citation type="journal article" date="2020" name="mSystems">
        <title>Genome- and Community-Level Interaction Insights into Carbon Utilization and Element Cycling Functions of Hydrothermarchaeota in Hydrothermal Sediment.</title>
        <authorList>
            <person name="Zhou Z."/>
            <person name="Liu Y."/>
            <person name="Xu W."/>
            <person name="Pan J."/>
            <person name="Luo Z.H."/>
            <person name="Li M."/>
        </authorList>
    </citation>
    <scope>NUCLEOTIDE SEQUENCE [LARGE SCALE GENOMIC DNA]</scope>
    <source>
        <strain evidence="10">SpSt-966</strain>
    </source>
</reference>
<sequence>MKYNIRTLGCKFNQYESAHIDELLKAAGYSPSSAEEADFIILNSCAVTSEATRQSIQTARHLKKINANAKIIFTGCAVHDEKIDEFDLVLGNGEKIEILKYMNSTGIIEDKGYFLDDSLNYSIDRIPDHTRAFLSVENGCNWGCTYCAVPHFRGTRIRSKPLKTAIEEAEKMVRNGTKEIVISGINIALYDDNGSNLKTLLARMLEIDGNFRIRISSIDPLSVFNFTDLFDNSKLCHHLHISLQSGADKILEMMGRHYTGHDALKLVNELRERDQEFAFSADVIVGFPGESAEEFKETFDLLSEMRVSRIHVFPFSPRSSTLAATMEDNVSNFEKKERVTRLKELSKTLETNFRKRSHGKKQRILVEKIKNGFCEGLDDHYIRYNVKCAGRIGEFIECEV</sequence>
<dbReference type="InterPro" id="IPR058240">
    <property type="entry name" value="rSAM_sf"/>
</dbReference>
<feature type="domain" description="MTTase N-terminal" evidence="8">
    <location>
        <begin position="1"/>
        <end position="107"/>
    </location>
</feature>
<organism evidence="10">
    <name type="scientific">Mesoaciditoga lauensis</name>
    <dbReference type="NCBI Taxonomy" id="1495039"/>
    <lineage>
        <taxon>Bacteria</taxon>
        <taxon>Thermotogati</taxon>
        <taxon>Thermotogota</taxon>
        <taxon>Thermotogae</taxon>
        <taxon>Mesoaciditogales</taxon>
        <taxon>Mesoaciditogaceae</taxon>
        <taxon>Mesoaciditoga</taxon>
    </lineage>
</organism>
<dbReference type="NCBIfam" id="TIGR01579">
    <property type="entry name" value="MiaB-like-C"/>
    <property type="match status" value="1"/>
</dbReference>
<dbReference type="PROSITE" id="PS01278">
    <property type="entry name" value="MTTASE_RADICAL"/>
    <property type="match status" value="1"/>
</dbReference>
<dbReference type="InterPro" id="IPR007197">
    <property type="entry name" value="rSAM"/>
</dbReference>
<evidence type="ECO:0000256" key="1">
    <source>
        <dbReference type="ARBA" id="ARBA00001966"/>
    </source>
</evidence>
<dbReference type="Pfam" id="PF00919">
    <property type="entry name" value="UPF0004"/>
    <property type="match status" value="1"/>
</dbReference>
<protein>
    <submittedName>
        <fullName evidence="10">tRNA (N(6)-L-threonylcarbamoyladenosine(37)-C(2))-methylthiotransferase MtaB</fullName>
    </submittedName>
</protein>